<organism evidence="1 2">
    <name type="scientific">Jannaschia aquimarina</name>
    <dbReference type="NCBI Taxonomy" id="935700"/>
    <lineage>
        <taxon>Bacteria</taxon>
        <taxon>Pseudomonadati</taxon>
        <taxon>Pseudomonadota</taxon>
        <taxon>Alphaproteobacteria</taxon>
        <taxon>Rhodobacterales</taxon>
        <taxon>Roseobacteraceae</taxon>
        <taxon>Jannaschia</taxon>
    </lineage>
</organism>
<evidence type="ECO:0000313" key="2">
    <source>
        <dbReference type="Proteomes" id="UP000032232"/>
    </source>
</evidence>
<comment type="caution">
    <text evidence="1">The sequence shown here is derived from an EMBL/GenBank/DDBJ whole genome shotgun (WGS) entry which is preliminary data.</text>
</comment>
<dbReference type="AlphaFoldDB" id="A0A0D1EIN2"/>
<dbReference type="PANTHER" id="PTHR18901:SF38">
    <property type="entry name" value="PSEUDOURIDINE-5'-PHOSPHATASE"/>
    <property type="match status" value="1"/>
</dbReference>
<dbReference type="EMBL" id="JYFE01000017">
    <property type="protein sequence ID" value="KIT17489.1"/>
    <property type="molecule type" value="Genomic_DNA"/>
</dbReference>
<dbReference type="PATRIC" id="fig|935700.4.peg.715"/>
<dbReference type="InterPro" id="IPR023214">
    <property type="entry name" value="HAD_sf"/>
</dbReference>
<dbReference type="OrthoDB" id="9782449at2"/>
<evidence type="ECO:0000313" key="1">
    <source>
        <dbReference type="EMBL" id="KIT17489.1"/>
    </source>
</evidence>
<accession>A0A0D1EIN2</accession>
<dbReference type="PRINTS" id="PR00413">
    <property type="entry name" value="HADHALOGNASE"/>
</dbReference>
<dbReference type="NCBIfam" id="TIGR01509">
    <property type="entry name" value="HAD-SF-IA-v3"/>
    <property type="match status" value="1"/>
</dbReference>
<dbReference type="SFLD" id="SFLDS00003">
    <property type="entry name" value="Haloacid_Dehalogenase"/>
    <property type="match status" value="1"/>
</dbReference>
<dbReference type="InterPro" id="IPR023198">
    <property type="entry name" value="PGP-like_dom2"/>
</dbReference>
<name>A0A0D1EIN2_9RHOB</name>
<dbReference type="RefSeq" id="WP_043917533.1">
    <property type="nucleotide sequence ID" value="NZ_FZPF01000002.1"/>
</dbReference>
<dbReference type="InterPro" id="IPR006439">
    <property type="entry name" value="HAD-SF_hydro_IA"/>
</dbReference>
<dbReference type="STRING" id="935700.jaqu_06770"/>
<gene>
    <name evidence="1" type="ORF">jaqu_06770</name>
</gene>
<reference evidence="1 2" key="1">
    <citation type="submission" date="2015-02" db="EMBL/GenBank/DDBJ databases">
        <title>Genome Sequence of Jannaschia aquimarina DSM28248, a member of the Roseobacter clade.</title>
        <authorList>
            <person name="Voget S."/>
            <person name="Daniel R."/>
        </authorList>
    </citation>
    <scope>NUCLEOTIDE SEQUENCE [LARGE SCALE GENOMIC DNA]</scope>
    <source>
        <strain evidence="1 2">GSW-M26</strain>
    </source>
</reference>
<dbReference type="Gene3D" id="3.40.50.1000">
    <property type="entry name" value="HAD superfamily/HAD-like"/>
    <property type="match status" value="1"/>
</dbReference>
<dbReference type="GO" id="GO:0016787">
    <property type="term" value="F:hydrolase activity"/>
    <property type="evidence" value="ECO:0007669"/>
    <property type="project" value="UniProtKB-KW"/>
</dbReference>
<dbReference type="PANTHER" id="PTHR18901">
    <property type="entry name" value="2-DEOXYGLUCOSE-6-PHOSPHATE PHOSPHATASE 2"/>
    <property type="match status" value="1"/>
</dbReference>
<sequence>MSRPRIEAVVFDMDGLLLDSEGLYREGFRRARTAMDLPPDDDLFHSLIGTNHESGGRMLRDAMGEAAEPFTDAWHRENAELLSGPIPLKPTVRACVEALSAAGVPVIVATSTRREIALRRLEQAGLADHLPDLVGGDQVSRGKPHPEIYVAAAARLSIGAEMCAAFEDSANGVRSAVAAGMVVTQVPDLVPPTDDLLALGHRVAPDLHSGLRALGLL</sequence>
<dbReference type="InterPro" id="IPR036412">
    <property type="entry name" value="HAD-like_sf"/>
</dbReference>
<keyword evidence="1" id="KW-0378">Hydrolase</keyword>
<proteinExistence type="predicted"/>
<protein>
    <submittedName>
        <fullName evidence="1">Phosphorylated carbohydrates phosphatase</fullName>
        <ecNumber evidence="1">3.1.3.-</ecNumber>
    </submittedName>
</protein>
<dbReference type="SUPFAM" id="SSF56784">
    <property type="entry name" value="HAD-like"/>
    <property type="match status" value="1"/>
</dbReference>
<dbReference type="Proteomes" id="UP000032232">
    <property type="component" value="Unassembled WGS sequence"/>
</dbReference>
<dbReference type="Pfam" id="PF00702">
    <property type="entry name" value="Hydrolase"/>
    <property type="match status" value="1"/>
</dbReference>
<dbReference type="Gene3D" id="1.10.150.240">
    <property type="entry name" value="Putative phosphatase, domain 2"/>
    <property type="match status" value="1"/>
</dbReference>
<dbReference type="EC" id="3.1.3.-" evidence="1"/>
<keyword evidence="2" id="KW-1185">Reference proteome</keyword>
<dbReference type="SFLD" id="SFLDG01129">
    <property type="entry name" value="C1.5:_HAD__Beta-PGM__Phosphata"/>
    <property type="match status" value="1"/>
</dbReference>